<dbReference type="Gene3D" id="3.20.180.20">
    <property type="entry name" value="Dynein heavy chain, N-terminal domain 2"/>
    <property type="match status" value="1"/>
</dbReference>
<protein>
    <submittedName>
        <fullName evidence="17">Dynein axonemal heavy chain 7</fullName>
    </submittedName>
</protein>
<evidence type="ECO:0000313" key="17">
    <source>
        <dbReference type="RefSeq" id="XP_060033523.1"/>
    </source>
</evidence>
<dbReference type="Pfam" id="PF12780">
    <property type="entry name" value="AAA_8"/>
    <property type="match status" value="1"/>
</dbReference>
<reference evidence="17" key="1">
    <citation type="submission" date="2025-08" db="UniProtKB">
        <authorList>
            <consortium name="RefSeq"/>
        </authorList>
    </citation>
    <scope>IDENTIFICATION</scope>
</reference>
<name>A0ABM3WAC0_ERIEU</name>
<dbReference type="Gene3D" id="1.10.287.2620">
    <property type="match status" value="1"/>
</dbReference>
<dbReference type="Proteomes" id="UP001652624">
    <property type="component" value="Chromosome 18"/>
</dbReference>
<keyword evidence="6" id="KW-0067">ATP-binding</keyword>
<feature type="coiled-coil region" evidence="13">
    <location>
        <begin position="2831"/>
        <end position="2879"/>
    </location>
</feature>
<dbReference type="PROSITE" id="PS00018">
    <property type="entry name" value="EF_HAND_1"/>
    <property type="match status" value="1"/>
</dbReference>
<evidence type="ECO:0000256" key="13">
    <source>
        <dbReference type="SAM" id="Coils"/>
    </source>
</evidence>
<evidence type="ECO:0000259" key="15">
    <source>
        <dbReference type="PROSITE" id="PS50222"/>
    </source>
</evidence>
<evidence type="ECO:0000256" key="11">
    <source>
        <dbReference type="ARBA" id="ARBA00023212"/>
    </source>
</evidence>
<dbReference type="Gene3D" id="1.20.58.1120">
    <property type="match status" value="1"/>
</dbReference>
<dbReference type="InterPro" id="IPR003593">
    <property type="entry name" value="AAA+_ATPase"/>
</dbReference>
<dbReference type="Gene3D" id="3.10.490.20">
    <property type="match status" value="1"/>
</dbReference>
<evidence type="ECO:0000256" key="6">
    <source>
        <dbReference type="ARBA" id="ARBA00022840"/>
    </source>
</evidence>
<evidence type="ECO:0000256" key="12">
    <source>
        <dbReference type="ARBA" id="ARBA00023273"/>
    </source>
</evidence>
<dbReference type="Pfam" id="PF17857">
    <property type="entry name" value="AAA_lid_1"/>
    <property type="match status" value="1"/>
</dbReference>
<dbReference type="PANTHER" id="PTHR22878:SF66">
    <property type="entry name" value="DYNEIN AXONEMAL HEAVY CHAIN 7"/>
    <property type="match status" value="1"/>
</dbReference>
<evidence type="ECO:0000313" key="16">
    <source>
        <dbReference type="Proteomes" id="UP001652624"/>
    </source>
</evidence>
<dbReference type="InterPro" id="IPR024743">
    <property type="entry name" value="Dynein_HC_stalk"/>
</dbReference>
<dbReference type="Pfam" id="PF18199">
    <property type="entry name" value="Dynein_C"/>
    <property type="match status" value="1"/>
</dbReference>
<dbReference type="SMART" id="SM00382">
    <property type="entry name" value="AAA"/>
    <property type="match status" value="2"/>
</dbReference>
<evidence type="ECO:0000256" key="8">
    <source>
        <dbReference type="ARBA" id="ARBA00023054"/>
    </source>
</evidence>
<dbReference type="Gene3D" id="1.10.8.720">
    <property type="entry name" value="Region D6 of dynein motor"/>
    <property type="match status" value="1"/>
</dbReference>
<feature type="domain" description="EF-hand" evidence="15">
    <location>
        <begin position="2240"/>
        <end position="2275"/>
    </location>
</feature>
<dbReference type="InterPro" id="IPR035706">
    <property type="entry name" value="AAA_9"/>
</dbReference>
<comment type="subcellular location">
    <subcellularLocation>
        <location evidence="1">Cytoplasm</location>
        <location evidence="1">Cytoskeleton</location>
        <location evidence="1">Cilium axoneme</location>
    </subcellularLocation>
</comment>
<keyword evidence="7" id="KW-0243">Dynein</keyword>
<dbReference type="Gene3D" id="3.40.50.300">
    <property type="entry name" value="P-loop containing nucleotide triphosphate hydrolases"/>
    <property type="match status" value="5"/>
</dbReference>
<dbReference type="Gene3D" id="1.20.1270.280">
    <property type="match status" value="1"/>
</dbReference>
<evidence type="ECO:0000256" key="3">
    <source>
        <dbReference type="ARBA" id="ARBA00022490"/>
    </source>
</evidence>
<dbReference type="PROSITE" id="PS50222">
    <property type="entry name" value="EF_HAND_2"/>
    <property type="match status" value="1"/>
</dbReference>
<comment type="similarity">
    <text evidence="2">Belongs to the dynein heavy chain family.</text>
</comment>
<dbReference type="Pfam" id="PF12781">
    <property type="entry name" value="AAA_9"/>
    <property type="match status" value="1"/>
</dbReference>
<dbReference type="InterPro" id="IPR041658">
    <property type="entry name" value="AAA_lid_11"/>
</dbReference>
<dbReference type="InterPro" id="IPR024317">
    <property type="entry name" value="Dynein_heavy_chain_D4_dom"/>
</dbReference>
<dbReference type="InterPro" id="IPR042228">
    <property type="entry name" value="Dynein_linker_3"/>
</dbReference>
<dbReference type="Pfam" id="PF17852">
    <property type="entry name" value="Dynein_AAA_lid"/>
    <property type="match status" value="1"/>
</dbReference>
<keyword evidence="5" id="KW-0547">Nucleotide-binding</keyword>
<organism evidence="16 17">
    <name type="scientific">Erinaceus europaeus</name>
    <name type="common">Western European hedgehog</name>
    <dbReference type="NCBI Taxonomy" id="9365"/>
    <lineage>
        <taxon>Eukaryota</taxon>
        <taxon>Metazoa</taxon>
        <taxon>Chordata</taxon>
        <taxon>Craniata</taxon>
        <taxon>Vertebrata</taxon>
        <taxon>Euteleostomi</taxon>
        <taxon>Mammalia</taxon>
        <taxon>Eutheria</taxon>
        <taxon>Laurasiatheria</taxon>
        <taxon>Eulipotyphla</taxon>
        <taxon>Erinaceidae</taxon>
        <taxon>Erinaceinae</taxon>
        <taxon>Erinaceus</taxon>
    </lineage>
</organism>
<gene>
    <name evidence="17" type="primary">DNAH7</name>
</gene>
<evidence type="ECO:0000256" key="14">
    <source>
        <dbReference type="SAM" id="MobiDB-lite"/>
    </source>
</evidence>
<dbReference type="Gene3D" id="1.10.472.130">
    <property type="match status" value="1"/>
</dbReference>
<dbReference type="GeneID" id="103124628"/>
<dbReference type="Gene3D" id="1.20.920.20">
    <property type="match status" value="1"/>
</dbReference>
<dbReference type="Gene3D" id="1.10.8.1220">
    <property type="match status" value="1"/>
</dbReference>
<evidence type="ECO:0000256" key="2">
    <source>
        <dbReference type="ARBA" id="ARBA00008887"/>
    </source>
</evidence>
<dbReference type="InterPro" id="IPR018247">
    <property type="entry name" value="EF_Hand_1_Ca_BS"/>
</dbReference>
<dbReference type="PANTHER" id="PTHR22878">
    <property type="entry name" value="DYNEIN HEAVY CHAIN 6, AXONEMAL-LIKE-RELATED"/>
    <property type="match status" value="1"/>
</dbReference>
<dbReference type="Gene3D" id="6.10.140.1060">
    <property type="match status" value="1"/>
</dbReference>
<dbReference type="InterPro" id="IPR041589">
    <property type="entry name" value="DNAH3_AAA_lid_1"/>
</dbReference>
<keyword evidence="11" id="KW-0206">Cytoskeleton</keyword>
<dbReference type="Pfam" id="PF12774">
    <property type="entry name" value="AAA_6"/>
    <property type="match status" value="1"/>
</dbReference>
<dbReference type="SUPFAM" id="SSF52540">
    <property type="entry name" value="P-loop containing nucleoside triphosphate hydrolases"/>
    <property type="match status" value="4"/>
</dbReference>
<dbReference type="InterPro" id="IPR027417">
    <property type="entry name" value="P-loop_NTPase"/>
</dbReference>
<dbReference type="Pfam" id="PF12775">
    <property type="entry name" value="AAA_7"/>
    <property type="match status" value="1"/>
</dbReference>
<evidence type="ECO:0000256" key="1">
    <source>
        <dbReference type="ARBA" id="ARBA00004430"/>
    </source>
</evidence>
<dbReference type="InterPro" id="IPR004273">
    <property type="entry name" value="Dynein_heavy_D6_P-loop"/>
</dbReference>
<dbReference type="Pfam" id="PF18198">
    <property type="entry name" value="AAA_lid_11"/>
    <property type="match status" value="1"/>
</dbReference>
<evidence type="ECO:0000256" key="9">
    <source>
        <dbReference type="ARBA" id="ARBA00023069"/>
    </source>
</evidence>
<keyword evidence="9" id="KW-0969">Cilium</keyword>
<dbReference type="InterPro" id="IPR043160">
    <property type="entry name" value="Dynein_C_barrel"/>
</dbReference>
<feature type="compositionally biased region" description="Basic and acidic residues" evidence="14">
    <location>
        <begin position="92"/>
        <end position="103"/>
    </location>
</feature>
<dbReference type="Pfam" id="PF12777">
    <property type="entry name" value="MT"/>
    <property type="match status" value="1"/>
</dbReference>
<dbReference type="InterPro" id="IPR041466">
    <property type="entry name" value="Dynein_AAA5_ext"/>
</dbReference>
<feature type="coiled-coil region" evidence="13">
    <location>
        <begin position="715"/>
        <end position="742"/>
    </location>
</feature>
<dbReference type="InterPro" id="IPR002048">
    <property type="entry name" value="EF_hand_dom"/>
</dbReference>
<evidence type="ECO:0000256" key="7">
    <source>
        <dbReference type="ARBA" id="ARBA00023017"/>
    </source>
</evidence>
<keyword evidence="8 13" id="KW-0175">Coiled coil</keyword>
<evidence type="ECO:0000256" key="10">
    <source>
        <dbReference type="ARBA" id="ARBA00023175"/>
    </source>
</evidence>
<sequence length="4024" mass="460735">MSSEQDKPASKEKFKAAVTFLPPLSTDKPVVKERVKTPTRILPHLTLVSSRPQWQHAAPSFHLNVAQDEGVPEQFSVRNELSYAEYMEQFGKKGKLDQTEDSRAGPSTSKSKTKSPHKERENFRSTLVNVIMQQNSPALTPAAPEESRLPQTASSAVEKDILRYYYYVSHGIDTDHVAPMEDSWLQNVLDLVPQHLKVLTNSILTLSDEMREDYLLSVKKSIVDFVLKDPREKEDDKRAEQLPPHRAEMEVLPKPWRRSFVAASSYVRDHLNAMNPTMLAVLGLWHSSYEKLRLVDIEEFHSRQDALELSMFQSIVMRHMENAKETLLKTWFPEVQNIYYQGNKKKQLPVGENSAKLESFFNCASALMTLQLQDLALVSMQDFTDLIAQPPDSVRAFEHPGFVMRLILDNDAIKFEPEFNDYVEILLNVYDVMIKAVSFVPRVETKLYSKWENDSKPATLKPIILDEIINAHKQKIREVIMKESVAPIEHLRNYDKYNFLITRQAERDVDVFLAENHNYERIIEEIRKYQRLIEDIQYTSRKTVRLGMFEMRCEELIRALVKRAEVICGRLIAKMSRDHQEANTRLCDEFEVIAEKALSTPPNTAELMEMKAYIQKVEAQDMAALEQRLMDSKNCLAFLIECTSFSPADIRLNNNVFQWYGRMEEIFDEHRKIIKEKTEQYQEGLKLRCDRFMEELESYAKQSEEFCAFGDLQDVQRYLKKAQTLNAKLDLAADKIEQFNAEEEAFGWLPSVYPQRKRIQDGLNPYLRLYETAVEFSSKYRTWTEGPYNKVNPDQVETDVGNYWRGLYKLEKAFHDSPSALAMAKKVRAKVEDFKQHIPLIQVVCNPGLRPRHWEAMSRIVGYSLQPTDDSTVFSFLDMNLEPYLDKFEGISEAASKEYSLEKSLEKMISEWDTMEFVIHAYRESGTYILSSVDEIQMLLDDHIVKTQTMRGSPFIKPYERQMREWEGKLLLLQEILDEWLKVQATWLYLEPIFSSPDIMSQMPEEGRRFTTVDKTWRDIMKTVIQDKHVLSVVTLDKMLERLKKSNELLELILKGLNEYLEKKRLFFPRFFFLSNDELLEILSETKDPTRVQPHLKKCFEGIAKVEFTETLDITHMKSSEGEVVQLIETISTAKARGQVEKWLLELERVMISSIHKVIKDALWAYTKSERIVWVRDWPGQTVLCVSQTFWTTEVQTSISKGQEELELYLEKCNKQIDDIVTLVRGKLSKQNRVTLGALVVLDVHARDVLTSLVKKKVSDDSDFEWLSQLRYYWQENNLETKMINAGLRYGYEYLGNSPRLVITPLTDRCYRTLFGALHLHLGGAPEGPAGTGKTETTKDLAKAVAKQCVVFNCSDGLDYLALGKFFKGLLSCGAWACFDEFNRIDLEVLSVVAQQILTIQRGINAGAELLVFEGTELKLDPTCAVFITMNPGYAGRSELPDNLKALFRTVAMMVPDYAMIAEIVLYSCGFVTARPLSVKIVATYRLCSEQLSSQHHYDYGMRAVKSVLTAAGNLKLKYPDENEEILLLRSIIDVNLPKFLSHDLPLFEGITSDLFPGVKLPKPDYNDLLAAIRDNCESMNLQMTEFFAEKILQIYEMMIVRHGFMIVGEPFGGKTSAYRVLAGALNDICEKGLMEENKVQITVLNPKSVTMGQLYGQFDLVSHEWSDGVLAVSFRAFAASATPDRKWLIFDGPVDAVWIENMNTVLDDNKKLCLMSGEIIQMSPQMNLIFEPMDLEVASPATVSRCGMIYMEPHMLGWRPLMLSWLNLLPEAVNVIQKEFITGLFDRMVPVSVEFIRKHTKELSPTSDTNLVRSLMNLIDCFMDEFLDESKMKERNDREAFSLIEGIFLFSLIWSVGASCRDDGRLRFDKILRELMEGPISDLTRTKFKLLTGTEQGVTKALTVPFPEKKTVYDYQFVMEGTGRWDPWVKKLADAPPIPRDMLFNEIIVPTLDTIRYSALMDLLTTHQKPSIFVGPTGTGKSVYIINFLLNQLNKEVYKPLLINFSAQTTAAQTQNIIMSKLDKRRKGVFGPPLGKRMVVFVDDVNMPAREVYGAQPPIELLRQWLDHWNWYDLKDCSMIKLVDIQIMCAMGPPGGGRNPVTPRYMRHFNVITINEFSDKSMFTIFSRILTWHFKICYKFPEEFMDLTAQIVSGTMILYKEAMKNLLPTPAKSHYLFNLRDFSRVIQGVCLSRPETAETTDVIKRLWVHEVLRVYYDRLLDNADRGWLVTYIQEVLSKCMDENFHQLFEKLDFDQDGYVEEDDLRSLMFCDFHDPKREDTNYREVPDVDGLRVTVEAHLEEYNNMSKKTMNLVLFRFAVEHISRISRILKQPRSHALLVGVGGSGRQSVTRLAAHMADYAVFQVEISKGYGTSEWREDLKSILRKCAEGELHGVFLFTDTQIKKESFLEDVNNLLNAGEVPNLFALDEKQEICEKMRQLDRQRDKTKQTDGSPVALFNMFIDRCRNQLHVVLAMSPIGDAFRNRLRKFPALVNCCTIDWFQSWPEDALQAVASRFLEEIEMSEGIREGCISMCKCFHTSTIDLSTSFFVELQRHNYVTPTSYLELISTFKLLLEKKRSEVMKMKRRYEVGLDKLDSASSQVAAMQFELEALQPQLRVASKEVDEMMVIIERESVEVAKTEKIVKADEIVANEQAMAAKAIKDECDADLAEALPILESALSALDTLTAQDITVVKSMKSPPAGVKLVMEAICILKGIKADKVPDPTGSGKKIEDFWGPAKRLLGDIRFLQSLHEYDKDNIPAAYMNIIRKSYIPNPDFVPEKIRNASTAAEGLCKWVIAMDSYDKVAKIVAPKKVKLAAAEGELKIAMDGLRKKQAALYEVQAKLAKLQDTLELNKQKKADLENQVDLCSKKLERAEQLIGGLGGEKTRWSQTALELGQLHFNLTGDILISSGVIAYLGAFTSNYRQNQTKEWTALCKERDIPCSDDYSLMGTLGEAVTIRTWNIAGLPSDSFSIDNAIIIMNARRWPLMIDPQGQANKWIKNLEKANSLHLIKLNDPDYVRTLENCIQFGTPVLLENVGEELDPILEPLLLKQTFKQGGSTCIRLGDSTIEYAPDFRFYITTKLRNPHYLPETSVKVTLLNFMITSEGMQDQLLGIVVARERPDLEEEKQALILQGAENKRQLKEIEDKILEILSSSEGNILEDETAIKILSSSKALADEISQKQEVAEETEKKIDSTRMGYRPIAVHSTILFFSIADLANIEPMYQYSLTWFINLFILSIENSEKSEVLSKRLQILKDYFTYSLYVNVCRSLFEKDKLLFSFCLTVNLLLHDHLINKAEWRFLLTGGIGLDNPYANPCTWLPQKSWDEICRLDDLHGFRTIRKEFVNLKDGWKKVYDSLEPHHESFPEEWEDKTSEFQRMLVIRCLRPDKVIPMLQEFIVNRLGRPYIEPPPFDLSKAFGDSNCCAPLIFVLSPGADPMAALLKFADDQGYGGSKLSSLSLGQGQGPIAMRMLEKAVKEGTWVVLQNCHLATSWMPTLEKVCEELSPEATHPDFRLWLTSYPSPNFPVSVLQNGVKMTNEAPKGLRANIIRSYLMDPISDPEFFGSCRKPEEFKKLLYGLCFFHALVQERRKFGPLGWNIPYEFNETDLRISAQQLHMFLNQYEELPYDALRYMTGECNYGGRVTDDWDRRTLRSILNKFFNAELVQNPDYKFDSSGLYFAPPPGDHKSYIEYTKTLPLTPAPEIFGMNANADITKDQSETQLLFDNILLTQSRSAEAGAKSSDEVVSEVAGDILGKLPNNFDIESAMRRYPTTYTQSMNTVLVQEMGRFNKLLQTIRESCVHIQKAIKGLVVMSTELEEVVGSILNVKIPVMWMGKSYPSLKPLGSYVNDFLARLKFLQQWYETGPPPVFWLSGFFFTQAFLTGAQQNYARKYTIPIDLLGFDYEVMDDKEYKSAPEDGVFIHGLFLDGASWNRKIKKLAESYPKILYDTVPVIWLKPCKRADIPERPSYVAPLYKTSERRGTLSTTGHSTNFVISMILPSDHPKEHWIGRGVALLCQLNS</sequence>
<evidence type="ECO:0000256" key="5">
    <source>
        <dbReference type="ARBA" id="ARBA00022741"/>
    </source>
</evidence>
<dbReference type="InterPro" id="IPR042222">
    <property type="entry name" value="Dynein_2_N"/>
</dbReference>
<dbReference type="InterPro" id="IPR043157">
    <property type="entry name" value="Dynein_AAA1S"/>
</dbReference>
<keyword evidence="3" id="KW-0963">Cytoplasm</keyword>
<dbReference type="InterPro" id="IPR013602">
    <property type="entry name" value="Dynein_heavy_linker"/>
</dbReference>
<dbReference type="Pfam" id="PF08393">
    <property type="entry name" value="DHC_N2"/>
    <property type="match status" value="1"/>
</dbReference>
<keyword evidence="16" id="KW-1185">Reference proteome</keyword>
<dbReference type="InterPro" id="IPR042219">
    <property type="entry name" value="AAA_lid_11_sf"/>
</dbReference>
<keyword evidence="12" id="KW-0966">Cell projection</keyword>
<feature type="region of interest" description="Disordered" evidence="14">
    <location>
        <begin position="92"/>
        <end position="121"/>
    </location>
</feature>
<dbReference type="InterPro" id="IPR026983">
    <property type="entry name" value="DHC"/>
</dbReference>
<dbReference type="Gene3D" id="1.20.920.30">
    <property type="match status" value="1"/>
</dbReference>
<keyword evidence="4" id="KW-0493">Microtubule</keyword>
<dbReference type="Pfam" id="PF03028">
    <property type="entry name" value="Dynein_heavy"/>
    <property type="match status" value="1"/>
</dbReference>
<accession>A0ABM3WAC0</accession>
<evidence type="ECO:0000256" key="4">
    <source>
        <dbReference type="ARBA" id="ARBA00022701"/>
    </source>
</evidence>
<dbReference type="Gene3D" id="1.10.8.710">
    <property type="match status" value="1"/>
</dbReference>
<dbReference type="InterPro" id="IPR041228">
    <property type="entry name" value="Dynein_C"/>
</dbReference>
<dbReference type="RefSeq" id="XP_060033523.1">
    <property type="nucleotide sequence ID" value="XM_060177540.1"/>
</dbReference>
<dbReference type="InterPro" id="IPR035699">
    <property type="entry name" value="AAA_6"/>
</dbReference>
<keyword evidence="10" id="KW-0505">Motor protein</keyword>
<proteinExistence type="inferred from homology"/>
<dbReference type="Gene3D" id="1.20.140.100">
    <property type="entry name" value="Dynein heavy chain, N-terminal domain 2"/>
    <property type="match status" value="1"/>
</dbReference>